<dbReference type="AlphaFoldDB" id="A0A1J1IAP7"/>
<evidence type="ECO:0000256" key="1">
    <source>
        <dbReference type="ARBA" id="ARBA00004496"/>
    </source>
</evidence>
<name>A0A1J1IAP7_9DIPT</name>
<sequence length="565" mass="66950">MSFRSTQVLKWDKFNMKELEDRIRKARMEKKIFVVFSGYEKIRESLLKRGWLEKIPDHRLYLISPTSEKFALGMLMKTTPFNFIWQRKTRPLKNVKDLNPCTNSIVRQRYMDFTTKDGINNCADNFKWNFIEGHTDLTYQRSHILSDKAMREEFSKDFRRTTLTNYILFLDCFMFIDNEIDFFFTISRKGISVDSIDFALKKVEDLIAEDKKVDYDDDHEKILLKFTKHEMELLDEIRQIINGTKRFKLLSHFDYSILRLQIDECALKILSHWPYLKYDGFKNVWIVKLIGSSSGYNVTVMNNEDKILKATENISHRYIVQKYVERPLIIHKRKFDIRVYVMTFIRNGFVDIWLYKDCYAKFCTKPFSLDNLDKSVHVSNYAVQKQFMNQQDSVPNAKENMWSLSQLIEYFTSTGHQYIWDEVIYPGIKKNLLAVIIASLEATELEVNNFELNGADFMIAYDYQPVLIEINSVPALYFSRTVVEMITNKLLEDVVKVVVDYRDDRKASTGDFELIHTHKIPQIQNFTPDLSINSVRLNHHIERTKSWKEKIISDISEDRNVVDVN</sequence>
<evidence type="ECO:0000256" key="4">
    <source>
        <dbReference type="ARBA" id="ARBA00022741"/>
    </source>
</evidence>
<dbReference type="SUPFAM" id="SSF56059">
    <property type="entry name" value="Glutathione synthetase ATP-binding domain-like"/>
    <property type="match status" value="1"/>
</dbReference>
<dbReference type="GO" id="GO:0003341">
    <property type="term" value="P:cilium movement"/>
    <property type="evidence" value="ECO:0007669"/>
    <property type="project" value="TreeGrafter"/>
</dbReference>
<organism evidence="6 7">
    <name type="scientific">Clunio marinus</name>
    <dbReference type="NCBI Taxonomy" id="568069"/>
    <lineage>
        <taxon>Eukaryota</taxon>
        <taxon>Metazoa</taxon>
        <taxon>Ecdysozoa</taxon>
        <taxon>Arthropoda</taxon>
        <taxon>Hexapoda</taxon>
        <taxon>Insecta</taxon>
        <taxon>Pterygota</taxon>
        <taxon>Neoptera</taxon>
        <taxon>Endopterygota</taxon>
        <taxon>Diptera</taxon>
        <taxon>Nematocera</taxon>
        <taxon>Chironomoidea</taxon>
        <taxon>Chironomidae</taxon>
        <taxon>Clunio</taxon>
    </lineage>
</organism>
<evidence type="ECO:0000256" key="2">
    <source>
        <dbReference type="ARBA" id="ARBA00022490"/>
    </source>
</evidence>
<evidence type="ECO:0000313" key="7">
    <source>
        <dbReference type="Proteomes" id="UP000183832"/>
    </source>
</evidence>
<accession>A0A1J1IAP7</accession>
<dbReference type="GO" id="GO:0060271">
    <property type="term" value="P:cilium assembly"/>
    <property type="evidence" value="ECO:0007669"/>
    <property type="project" value="TreeGrafter"/>
</dbReference>
<keyword evidence="5" id="KW-0067">ATP-binding</keyword>
<dbReference type="EMBL" id="CVRI01000047">
    <property type="protein sequence ID" value="CRK97365.1"/>
    <property type="molecule type" value="Genomic_DNA"/>
</dbReference>
<dbReference type="GO" id="GO:0070736">
    <property type="term" value="F:protein-glycine ligase activity, initiating"/>
    <property type="evidence" value="ECO:0007669"/>
    <property type="project" value="TreeGrafter"/>
</dbReference>
<keyword evidence="7" id="KW-1185">Reference proteome</keyword>
<dbReference type="STRING" id="568069.A0A1J1IAP7"/>
<dbReference type="GO" id="GO:0005524">
    <property type="term" value="F:ATP binding"/>
    <property type="evidence" value="ECO:0007669"/>
    <property type="project" value="UniProtKB-KW"/>
</dbReference>
<dbReference type="Gene3D" id="3.30.470.20">
    <property type="entry name" value="ATP-grasp fold, B domain"/>
    <property type="match status" value="1"/>
</dbReference>
<protein>
    <submittedName>
        <fullName evidence="6">CLUMA_CG010756, isoform A</fullName>
    </submittedName>
</protein>
<dbReference type="PROSITE" id="PS51221">
    <property type="entry name" value="TTL"/>
    <property type="match status" value="1"/>
</dbReference>
<dbReference type="Proteomes" id="UP000183832">
    <property type="component" value="Unassembled WGS sequence"/>
</dbReference>
<dbReference type="PANTHER" id="PTHR45870:SF2">
    <property type="entry name" value="TUBULIN MONOGLYCYLASE TTLL3"/>
    <property type="match status" value="1"/>
</dbReference>
<keyword evidence="4" id="KW-0547">Nucleotide-binding</keyword>
<evidence type="ECO:0000256" key="5">
    <source>
        <dbReference type="ARBA" id="ARBA00022840"/>
    </source>
</evidence>
<evidence type="ECO:0000313" key="6">
    <source>
        <dbReference type="EMBL" id="CRK97365.1"/>
    </source>
</evidence>
<keyword evidence="2" id="KW-0963">Cytoplasm</keyword>
<keyword evidence="3" id="KW-0436">Ligase</keyword>
<evidence type="ECO:0000256" key="3">
    <source>
        <dbReference type="ARBA" id="ARBA00022598"/>
    </source>
</evidence>
<dbReference type="InterPro" id="IPR051437">
    <property type="entry name" value="TTLL_monoglycylase"/>
</dbReference>
<dbReference type="InterPro" id="IPR004344">
    <property type="entry name" value="TTL/TTLL_fam"/>
</dbReference>
<dbReference type="Pfam" id="PF03133">
    <property type="entry name" value="TTL"/>
    <property type="match status" value="1"/>
</dbReference>
<dbReference type="GO" id="GO:0015630">
    <property type="term" value="C:microtubule cytoskeleton"/>
    <property type="evidence" value="ECO:0007669"/>
    <property type="project" value="TreeGrafter"/>
</dbReference>
<proteinExistence type="predicted"/>
<gene>
    <name evidence="6" type="ORF">CLUMA_CG010756</name>
</gene>
<dbReference type="OrthoDB" id="202825at2759"/>
<dbReference type="GO" id="GO:0005930">
    <property type="term" value="C:axoneme"/>
    <property type="evidence" value="ECO:0007669"/>
    <property type="project" value="TreeGrafter"/>
</dbReference>
<dbReference type="PANTHER" id="PTHR45870">
    <property type="entry name" value="TUBULIN MONOGLYCYLASE TTLL3"/>
    <property type="match status" value="1"/>
</dbReference>
<comment type="subcellular location">
    <subcellularLocation>
        <location evidence="1">Cytoplasm</location>
    </subcellularLocation>
</comment>
<reference evidence="6 7" key="1">
    <citation type="submission" date="2015-04" db="EMBL/GenBank/DDBJ databases">
        <authorList>
            <person name="Syromyatnikov M.Y."/>
            <person name="Popov V.N."/>
        </authorList>
    </citation>
    <scope>NUCLEOTIDE SEQUENCE [LARGE SCALE GENOMIC DNA]</scope>
</reference>